<dbReference type="InterPro" id="IPR000644">
    <property type="entry name" value="CBS_dom"/>
</dbReference>
<evidence type="ECO:0000313" key="4">
    <source>
        <dbReference type="EMBL" id="BDD88594.1"/>
    </source>
</evidence>
<evidence type="ECO:0000313" key="5">
    <source>
        <dbReference type="Proteomes" id="UP000830055"/>
    </source>
</evidence>
<evidence type="ECO:0000256" key="2">
    <source>
        <dbReference type="PROSITE-ProRule" id="PRU00703"/>
    </source>
</evidence>
<dbReference type="Proteomes" id="UP000830055">
    <property type="component" value="Chromosome"/>
</dbReference>
<dbReference type="PROSITE" id="PS51371">
    <property type="entry name" value="CBS"/>
    <property type="match status" value="2"/>
</dbReference>
<dbReference type="PANTHER" id="PTHR43080">
    <property type="entry name" value="CBS DOMAIN-CONTAINING PROTEIN CBSX3, MITOCHONDRIAL"/>
    <property type="match status" value="1"/>
</dbReference>
<dbReference type="CDD" id="cd04584">
    <property type="entry name" value="CBS_pair_AcuB_like"/>
    <property type="match status" value="1"/>
</dbReference>
<dbReference type="Pfam" id="PF00571">
    <property type="entry name" value="CBS"/>
    <property type="match status" value="2"/>
</dbReference>
<dbReference type="InterPro" id="IPR051257">
    <property type="entry name" value="Diverse_CBS-Domain"/>
</dbReference>
<reference evidence="4 5" key="1">
    <citation type="submission" date="2022-01" db="EMBL/GenBank/DDBJ databases">
        <title>Desulfofustis limnae sp. nov., a novel mesophilic sulfate-reducing bacterium isolated from marsh soil.</title>
        <authorList>
            <person name="Watanabe M."/>
            <person name="Takahashi A."/>
            <person name="Kojima H."/>
            <person name="Fukui M."/>
        </authorList>
    </citation>
    <scope>NUCLEOTIDE SEQUENCE [LARGE SCALE GENOMIC DNA]</scope>
    <source>
        <strain evidence="4 5">PPLL</strain>
    </source>
</reference>
<dbReference type="Gene3D" id="3.10.580.10">
    <property type="entry name" value="CBS-domain"/>
    <property type="match status" value="1"/>
</dbReference>
<protein>
    <submittedName>
        <fullName evidence="4">CBS domain-containing protein</fullName>
    </submittedName>
</protein>
<evidence type="ECO:0000259" key="3">
    <source>
        <dbReference type="PROSITE" id="PS51371"/>
    </source>
</evidence>
<dbReference type="SUPFAM" id="SSF54631">
    <property type="entry name" value="CBS-domain pair"/>
    <property type="match status" value="1"/>
</dbReference>
<dbReference type="RefSeq" id="WP_284151940.1">
    <property type="nucleotide sequence ID" value="NZ_AP025516.1"/>
</dbReference>
<accession>A0ABM7WCC6</accession>
<feature type="domain" description="CBS" evidence="3">
    <location>
        <begin position="81"/>
        <end position="136"/>
    </location>
</feature>
<evidence type="ECO:0000256" key="1">
    <source>
        <dbReference type="ARBA" id="ARBA00023122"/>
    </source>
</evidence>
<feature type="domain" description="CBS" evidence="3">
    <location>
        <begin position="7"/>
        <end position="62"/>
    </location>
</feature>
<dbReference type="PANTHER" id="PTHR43080:SF2">
    <property type="entry name" value="CBS DOMAIN-CONTAINING PROTEIN"/>
    <property type="match status" value="1"/>
</dbReference>
<proteinExistence type="predicted"/>
<dbReference type="EMBL" id="AP025516">
    <property type="protein sequence ID" value="BDD88594.1"/>
    <property type="molecule type" value="Genomic_DNA"/>
</dbReference>
<gene>
    <name evidence="4" type="ORF">DPPLL_29590</name>
</gene>
<name>A0ABM7WCC6_9BACT</name>
<dbReference type="InterPro" id="IPR046342">
    <property type="entry name" value="CBS_dom_sf"/>
</dbReference>
<dbReference type="SMART" id="SM00116">
    <property type="entry name" value="CBS"/>
    <property type="match status" value="2"/>
</dbReference>
<organism evidence="4 5">
    <name type="scientific">Desulfofustis limnaeus</name>
    <dbReference type="NCBI Taxonomy" id="2740163"/>
    <lineage>
        <taxon>Bacteria</taxon>
        <taxon>Pseudomonadati</taxon>
        <taxon>Thermodesulfobacteriota</taxon>
        <taxon>Desulfobulbia</taxon>
        <taxon>Desulfobulbales</taxon>
        <taxon>Desulfocapsaceae</taxon>
        <taxon>Desulfofustis</taxon>
    </lineage>
</organism>
<sequence>MYVGMWMNREVITIAPEASLAEARELFRKHRIRRLPVVRDDRLVGIVSPGDVEKAMPSILDAQNSQETEFLSATTQITAIMTAAPLTVSPDASLVEAVGVMRHNKIDGLPVVEEGRLVGILSITNILDAFLDMMTTEHAGVRFDLKIDHRSGSFYKMIKAFQRQDKEILAIMQYHDFSRDQQLISVAIRGREHDALLDMLWDSGVKVERVTPIT</sequence>
<keyword evidence="5" id="KW-1185">Reference proteome</keyword>
<keyword evidence="1 2" id="KW-0129">CBS domain</keyword>